<dbReference type="Proteomes" id="UP000509548">
    <property type="component" value="Chromosome 2"/>
</dbReference>
<proteinExistence type="predicted"/>
<evidence type="ECO:0000313" key="2">
    <source>
        <dbReference type="Proteomes" id="UP000509548"/>
    </source>
</evidence>
<evidence type="ECO:0000313" key="1">
    <source>
        <dbReference type="EMBL" id="QLB65714.1"/>
    </source>
</evidence>
<name>A0A9Q6S7R8_9BURK</name>
<dbReference type="EMBL" id="CP015959">
    <property type="protein sequence ID" value="QLB65714.1"/>
    <property type="molecule type" value="Genomic_DNA"/>
</dbReference>
<reference evidence="1 2" key="1">
    <citation type="journal article" date="2014" name="Genome Announc.">
        <title>Draft Genome Sequence of the Haloacid-Degrading Burkholderia caribensis Strain MBA4.</title>
        <authorList>
            <person name="Pan Y."/>
            <person name="Kong K.F."/>
            <person name="Tsang J.S."/>
        </authorList>
    </citation>
    <scope>NUCLEOTIDE SEQUENCE [LARGE SCALE GENOMIC DNA]</scope>
    <source>
        <strain evidence="1 2">852011</strain>
    </source>
</reference>
<accession>A0A9Q6S7R8</accession>
<dbReference type="AlphaFoldDB" id="A0A9Q6S7R8"/>
<gene>
    <name evidence="1" type="ORF">A9O66_25525</name>
</gene>
<protein>
    <submittedName>
        <fullName evidence="1">Uncharacterized protein</fullName>
    </submittedName>
</protein>
<organism evidence="1 2">
    <name type="scientific">Paraburkholderia caribensis</name>
    <dbReference type="NCBI Taxonomy" id="75105"/>
    <lineage>
        <taxon>Bacteria</taxon>
        <taxon>Pseudomonadati</taxon>
        <taxon>Pseudomonadota</taxon>
        <taxon>Betaproteobacteria</taxon>
        <taxon>Burkholderiales</taxon>
        <taxon>Burkholderiaceae</taxon>
        <taxon>Paraburkholderia</taxon>
    </lineage>
</organism>
<sequence>MDDARQSEGRAAEAGAVRGDLRENNVPRAIVPCAAAHFARLMGMFLAEDLQSFGRWSPPEAGCYA</sequence>